<name>K8ENU5_CARML</name>
<dbReference type="EMBL" id="HE999757">
    <property type="protein sequence ID" value="CCO10171.2"/>
    <property type="molecule type" value="Genomic_DNA"/>
</dbReference>
<accession>K8ENU5</accession>
<dbReference type="KEGG" id="cml:BN424_707"/>
<evidence type="ECO:0000313" key="2">
    <source>
        <dbReference type="Proteomes" id="UP000000212"/>
    </source>
</evidence>
<reference evidence="2" key="1">
    <citation type="journal article" date="2013" name="Genome Announc.">
        <title>Complete Chromosome Sequence of Carnobacterium maltaromaticum LMA 28.</title>
        <authorList>
            <person name="Cailliez-Grimal C."/>
            <person name="Chaillou S."/>
            <person name="Anba-Mondoloni J."/>
            <person name="Loux V."/>
            <person name="Afzal M.I."/>
            <person name="Rahman A."/>
            <person name="Kergourlay G."/>
            <person name="Champomier-Verges M.C."/>
            <person name="Zagorec M."/>
            <person name="Dalgaard P."/>
            <person name="Leisner J.J."/>
            <person name="Prevost H."/>
            <person name="Revol-Junelles A.M."/>
            <person name="Borges F."/>
        </authorList>
    </citation>
    <scope>NUCLEOTIDE SEQUENCE</scope>
    <source>
        <strain evidence="2">LMA28</strain>
    </source>
</reference>
<dbReference type="AlphaFoldDB" id="K8ENU5"/>
<dbReference type="HOGENOM" id="CLU_2732598_0_0_9"/>
<proteinExistence type="predicted"/>
<dbReference type="Proteomes" id="UP000000212">
    <property type="component" value="Chromosome"/>
</dbReference>
<keyword evidence="2" id="KW-1185">Reference proteome</keyword>
<protein>
    <submittedName>
        <fullName evidence="1">Uncharacterized protein</fullName>
    </submittedName>
</protein>
<dbReference type="STRING" id="1234679.BN424_707"/>
<gene>
    <name evidence="1" type="ORF">BN424_707</name>
</gene>
<organism evidence="1 2">
    <name type="scientific">Carnobacterium maltaromaticum LMA28</name>
    <dbReference type="NCBI Taxonomy" id="1234679"/>
    <lineage>
        <taxon>Bacteria</taxon>
        <taxon>Bacillati</taxon>
        <taxon>Bacillota</taxon>
        <taxon>Bacilli</taxon>
        <taxon>Lactobacillales</taxon>
        <taxon>Carnobacteriaceae</taxon>
        <taxon>Carnobacterium</taxon>
    </lineage>
</organism>
<evidence type="ECO:0000313" key="1">
    <source>
        <dbReference type="EMBL" id="CCO10171.2"/>
    </source>
</evidence>
<sequence length="71" mass="8884">MNVKKGFITFRDIFMLFNKFREQIELVLKRFYFYFSHHLFLQEEKNEILINDKVCYSENKFWGKLVLDSFF</sequence>